<dbReference type="PRINTS" id="PR00723">
    <property type="entry name" value="SUBTILISIN"/>
</dbReference>
<dbReference type="PROSITE" id="PS51829">
    <property type="entry name" value="P_HOMO_B"/>
    <property type="match status" value="1"/>
</dbReference>
<comment type="caution">
    <text evidence="11">The sequence shown here is derived from an EMBL/GenBank/DDBJ whole genome shotgun (WGS) entry which is preliminary data.</text>
</comment>
<feature type="active site" description="Charge relay system" evidence="7">
    <location>
        <position position="390"/>
    </location>
</feature>
<evidence type="ECO:0000256" key="9">
    <source>
        <dbReference type="SAM" id="SignalP"/>
    </source>
</evidence>
<evidence type="ECO:0000256" key="6">
    <source>
        <dbReference type="ARBA" id="ARBA00022837"/>
    </source>
</evidence>
<reference evidence="11 12" key="1">
    <citation type="submission" date="2023-04" db="EMBL/GenBank/DDBJ databases">
        <title>Genome of Basidiobolus ranarum AG-B5.</title>
        <authorList>
            <person name="Stajich J.E."/>
            <person name="Carter-House D."/>
            <person name="Gryganskyi A."/>
        </authorList>
    </citation>
    <scope>NUCLEOTIDE SEQUENCE [LARGE SCALE GENOMIC DNA]</scope>
    <source>
        <strain evidence="11 12">AG-B5</strain>
    </source>
</reference>
<dbReference type="PANTHER" id="PTHR42884">
    <property type="entry name" value="PROPROTEIN CONVERTASE SUBTILISIN/KEXIN-RELATED"/>
    <property type="match status" value="1"/>
</dbReference>
<comment type="similarity">
    <text evidence="1">Belongs to the peptidase S8 family. Furin subfamily.</text>
</comment>
<name>A0ABR2WAB3_9FUNG</name>
<evidence type="ECO:0000256" key="8">
    <source>
        <dbReference type="SAM" id="MobiDB-lite"/>
    </source>
</evidence>
<feature type="chain" id="PRO_5046539744" evidence="9">
    <location>
        <begin position="21"/>
        <end position="730"/>
    </location>
</feature>
<keyword evidence="4 7" id="KW-0378">Hydrolase</keyword>
<dbReference type="InterPro" id="IPR023827">
    <property type="entry name" value="Peptidase_S8_Asp-AS"/>
</dbReference>
<protein>
    <submittedName>
        <fullName evidence="11">Pheromone processing endoprotease</fullName>
        <ecNumber evidence="11">3.4.21.61</ecNumber>
    </submittedName>
</protein>
<dbReference type="GO" id="GO:0004252">
    <property type="term" value="F:serine-type endopeptidase activity"/>
    <property type="evidence" value="ECO:0007669"/>
    <property type="project" value="UniProtKB-EC"/>
</dbReference>
<organism evidence="11 12">
    <name type="scientific">Basidiobolus ranarum</name>
    <dbReference type="NCBI Taxonomy" id="34480"/>
    <lineage>
        <taxon>Eukaryota</taxon>
        <taxon>Fungi</taxon>
        <taxon>Fungi incertae sedis</taxon>
        <taxon>Zoopagomycota</taxon>
        <taxon>Entomophthoromycotina</taxon>
        <taxon>Basidiobolomycetes</taxon>
        <taxon>Basidiobolales</taxon>
        <taxon>Basidiobolaceae</taxon>
        <taxon>Basidiobolus</taxon>
    </lineage>
</organism>
<evidence type="ECO:0000256" key="5">
    <source>
        <dbReference type="ARBA" id="ARBA00022825"/>
    </source>
</evidence>
<accession>A0ABR2WAB3</accession>
<dbReference type="PROSITE" id="PS51892">
    <property type="entry name" value="SUBTILASE"/>
    <property type="match status" value="1"/>
</dbReference>
<evidence type="ECO:0000256" key="4">
    <source>
        <dbReference type="ARBA" id="ARBA00022801"/>
    </source>
</evidence>
<dbReference type="PROSITE" id="PS00138">
    <property type="entry name" value="SUBTILASE_SER"/>
    <property type="match status" value="1"/>
</dbReference>
<feature type="compositionally biased region" description="Acidic residues" evidence="8">
    <location>
        <begin position="719"/>
        <end position="730"/>
    </location>
</feature>
<dbReference type="InterPro" id="IPR036852">
    <property type="entry name" value="Peptidase_S8/S53_dom_sf"/>
</dbReference>
<dbReference type="Gene3D" id="2.60.120.260">
    <property type="entry name" value="Galactose-binding domain-like"/>
    <property type="match status" value="1"/>
</dbReference>
<evidence type="ECO:0000313" key="12">
    <source>
        <dbReference type="Proteomes" id="UP001479436"/>
    </source>
</evidence>
<dbReference type="Gene3D" id="3.40.50.200">
    <property type="entry name" value="Peptidase S8/S53 domain"/>
    <property type="match status" value="1"/>
</dbReference>
<keyword evidence="12" id="KW-1185">Reference proteome</keyword>
<dbReference type="PROSITE" id="PS00137">
    <property type="entry name" value="SUBTILASE_HIS"/>
    <property type="match status" value="1"/>
</dbReference>
<dbReference type="Pfam" id="PF01483">
    <property type="entry name" value="P_proprotein"/>
    <property type="match status" value="1"/>
</dbReference>
<gene>
    <name evidence="11" type="primary">KEX2_2</name>
    <name evidence="11" type="ORF">K7432_000991</name>
</gene>
<evidence type="ECO:0000259" key="10">
    <source>
        <dbReference type="PROSITE" id="PS51829"/>
    </source>
</evidence>
<feature type="signal peptide" evidence="9">
    <location>
        <begin position="1"/>
        <end position="20"/>
    </location>
</feature>
<evidence type="ECO:0000256" key="2">
    <source>
        <dbReference type="ARBA" id="ARBA00022670"/>
    </source>
</evidence>
<dbReference type="SUPFAM" id="SSF52743">
    <property type="entry name" value="Subtilisin-like"/>
    <property type="match status" value="1"/>
</dbReference>
<evidence type="ECO:0000256" key="7">
    <source>
        <dbReference type="PROSITE-ProRule" id="PRU01240"/>
    </source>
</evidence>
<dbReference type="InterPro" id="IPR008979">
    <property type="entry name" value="Galactose-bd-like_sf"/>
</dbReference>
<proteinExistence type="inferred from homology"/>
<feature type="active site" description="Charge relay system" evidence="7">
    <location>
        <position position="217"/>
    </location>
</feature>
<evidence type="ECO:0000256" key="3">
    <source>
        <dbReference type="ARBA" id="ARBA00022729"/>
    </source>
</evidence>
<dbReference type="InterPro" id="IPR034182">
    <property type="entry name" value="Kexin/furin"/>
</dbReference>
<dbReference type="EC" id="3.4.21.61" evidence="11"/>
<dbReference type="InterPro" id="IPR015500">
    <property type="entry name" value="Peptidase_S8_subtilisin-rel"/>
</dbReference>
<evidence type="ECO:0000256" key="1">
    <source>
        <dbReference type="ARBA" id="ARBA00005325"/>
    </source>
</evidence>
<sequence length="730" mass="80875">MWLFTSLLPFALLSYNIVEASLPTWYTTRRHDNYNHYAIKINEFITPTEVSNLLDLEYVGSLDSLEGYHLFTTHKNNPVQVETFLHNTLHKRQNHPSRHIKHIYKESLRKRTKRAPIPPQKNHTDSQVHQVFDIAELKDPGFPKQWHLHNEDNVGNDLNILKVWQQGIFGNNVVVALLDDGLDMNSEDLKDNYFAEGSYDFNDHSPVPSPKLSDDYHGTRCAGEIAAANNSVCGVGVAFGSKVSGIRILSDTISDLDEALALVYENQKNHIYSCSWGPSDDGSSMDGPSEMINDALVSGVTKGRGEKGSIFVFATGNGGAYNDNCNFDGYANSIYTISIGAIDRHDQQPNYSEQCSAQLAVTYSSGANGEGIYTTDVGQNKCTGTHGGTSAAAPLAAGIFALVLSVRPDLHWRDIQHLAVRTAQPFSPNDPDWKSTVSGRKFNHKYGYGKLDAYRIVEASKTYDSVGPQVQFSSGLLKVDQPIPSDSTGIRQSFTVSTETAQNHFLNLLEHVTVTVDISHQRRGDVEVYLTSPNNVTSVLSPGRQLDESEEGFKNWTFMSVKHWDEPVLGTWTLTVKDSQNPDKVGSLHSWTLNFFGAKYEPVVERSEENEYTETPLNPNPTSKITTAANPLYSVIGLIGSVTLLVVASTYRLRGNHVAEDAYMILENEDEDIDAETYSDVDMLMDGLDTIELSRFSLDTTSSMSYSSTESSESSDSSESSESDYSVEEL</sequence>
<keyword evidence="3 9" id="KW-0732">Signal</keyword>
<dbReference type="InterPro" id="IPR023828">
    <property type="entry name" value="Peptidase_S8_Ser-AS"/>
</dbReference>
<dbReference type="CDD" id="cd04059">
    <property type="entry name" value="Peptidases_S8_Protein_convertases_Kexins_Furin-like"/>
    <property type="match status" value="1"/>
</dbReference>
<dbReference type="PANTHER" id="PTHR42884:SF14">
    <property type="entry name" value="NEUROENDOCRINE CONVERTASE 1"/>
    <property type="match status" value="1"/>
</dbReference>
<dbReference type="InterPro" id="IPR000209">
    <property type="entry name" value="Peptidase_S8/S53_dom"/>
</dbReference>
<dbReference type="SUPFAM" id="SSF49785">
    <property type="entry name" value="Galactose-binding domain-like"/>
    <property type="match status" value="1"/>
</dbReference>
<dbReference type="InterPro" id="IPR002884">
    <property type="entry name" value="P_dom"/>
</dbReference>
<keyword evidence="6" id="KW-0106">Calcium</keyword>
<evidence type="ECO:0000313" key="11">
    <source>
        <dbReference type="EMBL" id="KAK9728509.1"/>
    </source>
</evidence>
<feature type="compositionally biased region" description="Low complexity" evidence="8">
    <location>
        <begin position="700"/>
        <end position="718"/>
    </location>
</feature>
<keyword evidence="2 7" id="KW-0645">Protease</keyword>
<dbReference type="Pfam" id="PF00082">
    <property type="entry name" value="Peptidase_S8"/>
    <property type="match status" value="1"/>
</dbReference>
<feature type="region of interest" description="Disordered" evidence="8">
    <location>
        <begin position="700"/>
        <end position="730"/>
    </location>
</feature>
<dbReference type="Proteomes" id="UP001479436">
    <property type="component" value="Unassembled WGS sequence"/>
</dbReference>
<dbReference type="PROSITE" id="PS00136">
    <property type="entry name" value="SUBTILASE_ASP"/>
    <property type="match status" value="1"/>
</dbReference>
<feature type="active site" description="Charge relay system" evidence="7">
    <location>
        <position position="179"/>
    </location>
</feature>
<dbReference type="InterPro" id="IPR022398">
    <property type="entry name" value="Peptidase_S8_His-AS"/>
</dbReference>
<keyword evidence="5 7" id="KW-0720">Serine protease</keyword>
<feature type="domain" description="P/Homo B" evidence="10">
    <location>
        <begin position="466"/>
        <end position="601"/>
    </location>
</feature>
<dbReference type="EMBL" id="JASJQH010006895">
    <property type="protein sequence ID" value="KAK9728509.1"/>
    <property type="molecule type" value="Genomic_DNA"/>
</dbReference>